<protein>
    <submittedName>
        <fullName evidence="2">Uncharacterized protein</fullName>
    </submittedName>
</protein>
<evidence type="ECO:0000313" key="1">
    <source>
        <dbReference type="Proteomes" id="UP000095287"/>
    </source>
</evidence>
<dbReference type="AlphaFoldDB" id="A0A1I7Z8I6"/>
<sequence length="22" mass="2449">MRQRKNINAAAVAAKNVHEDVI</sequence>
<reference evidence="2" key="1">
    <citation type="submission" date="2016-11" db="UniProtKB">
        <authorList>
            <consortium name="WormBaseParasite"/>
        </authorList>
    </citation>
    <scope>IDENTIFICATION</scope>
</reference>
<proteinExistence type="predicted"/>
<keyword evidence="1" id="KW-1185">Reference proteome</keyword>
<dbReference type="WBParaSite" id="L893_g23929.t1">
    <property type="protein sequence ID" value="L893_g23929.t1"/>
    <property type="gene ID" value="L893_g23929"/>
</dbReference>
<dbReference type="Proteomes" id="UP000095287">
    <property type="component" value="Unplaced"/>
</dbReference>
<organism evidence="1 2">
    <name type="scientific">Steinernema glaseri</name>
    <dbReference type="NCBI Taxonomy" id="37863"/>
    <lineage>
        <taxon>Eukaryota</taxon>
        <taxon>Metazoa</taxon>
        <taxon>Ecdysozoa</taxon>
        <taxon>Nematoda</taxon>
        <taxon>Chromadorea</taxon>
        <taxon>Rhabditida</taxon>
        <taxon>Tylenchina</taxon>
        <taxon>Panagrolaimomorpha</taxon>
        <taxon>Strongyloidoidea</taxon>
        <taxon>Steinernematidae</taxon>
        <taxon>Steinernema</taxon>
    </lineage>
</organism>
<name>A0A1I7Z8I6_9BILA</name>
<accession>A0A1I7Z8I6</accession>
<evidence type="ECO:0000313" key="2">
    <source>
        <dbReference type="WBParaSite" id="L893_g23929.t1"/>
    </source>
</evidence>